<feature type="chain" id="PRO_5025097808" description="S-protein homolog" evidence="6">
    <location>
        <begin position="21"/>
        <end position="142"/>
    </location>
</feature>
<dbReference type="GO" id="GO:0005576">
    <property type="term" value="C:extracellular region"/>
    <property type="evidence" value="ECO:0007669"/>
    <property type="project" value="UniProtKB-SubCell"/>
</dbReference>
<dbReference type="Gramene" id="KCW72256">
    <property type="protein sequence ID" value="KCW72256"/>
    <property type="gene ID" value="EUGRSUZ_E00708"/>
</dbReference>
<dbReference type="Pfam" id="PF05938">
    <property type="entry name" value="Self-incomp_S1"/>
    <property type="match status" value="1"/>
</dbReference>
<protein>
    <recommendedName>
        <fullName evidence="6">S-protein homolog</fullName>
    </recommendedName>
</protein>
<dbReference type="OMA" id="TWSFEFR"/>
<keyword evidence="4 6" id="KW-0964">Secreted</keyword>
<dbReference type="PANTHER" id="PTHR31232:SF144">
    <property type="entry name" value="S-PROTEIN HOMOLOG 2"/>
    <property type="match status" value="1"/>
</dbReference>
<evidence type="ECO:0000256" key="2">
    <source>
        <dbReference type="ARBA" id="ARBA00005581"/>
    </source>
</evidence>
<evidence type="ECO:0000256" key="6">
    <source>
        <dbReference type="RuleBase" id="RU367044"/>
    </source>
</evidence>
<reference evidence="7" key="1">
    <citation type="submission" date="2013-07" db="EMBL/GenBank/DDBJ databases">
        <title>The genome of Eucalyptus grandis.</title>
        <authorList>
            <person name="Schmutz J."/>
            <person name="Hayes R."/>
            <person name="Myburg A."/>
            <person name="Tuskan G."/>
            <person name="Grattapaglia D."/>
            <person name="Rokhsar D.S."/>
        </authorList>
    </citation>
    <scope>NUCLEOTIDE SEQUENCE</scope>
    <source>
        <tissue evidence="7">Leaf extractions</tissue>
    </source>
</reference>
<evidence type="ECO:0000256" key="1">
    <source>
        <dbReference type="ARBA" id="ARBA00004613"/>
    </source>
</evidence>
<feature type="signal peptide" evidence="6">
    <location>
        <begin position="1"/>
        <end position="20"/>
    </location>
</feature>
<comment type="similarity">
    <text evidence="2 6">Belongs to the plant self-incompatibility (S1) protein family.</text>
</comment>
<proteinExistence type="inferred from homology"/>
<comment type="subcellular location">
    <subcellularLocation>
        <location evidence="1 6">Secreted</location>
    </subcellularLocation>
</comment>
<accession>A0A059C211</accession>
<keyword evidence="5 6" id="KW-0732">Signal</keyword>
<dbReference type="InParanoid" id="A0A059C211"/>
<gene>
    <name evidence="7" type="ORF">EUGRSUZ_E00708</name>
</gene>
<dbReference type="GO" id="GO:0060320">
    <property type="term" value="P:rejection of self pollen"/>
    <property type="evidence" value="ECO:0007669"/>
    <property type="project" value="UniProtKB-KW"/>
</dbReference>
<evidence type="ECO:0000256" key="5">
    <source>
        <dbReference type="ARBA" id="ARBA00022729"/>
    </source>
</evidence>
<sequence>MKTLTTLIFICSLFVTRCVGKSIWKKTYVEMKSNMADGITVRVHCKSKQDDLGFHDVTTRRSWSFSFTPNFFGNTLFFFVAFHGPVNFIFDIYDQNRDEMQCSTCIGKISPDGPCLLDKMTRGFTKCSPWNPPSQMGRKPLT</sequence>
<organism evidence="7">
    <name type="scientific">Eucalyptus grandis</name>
    <name type="common">Flooded gum</name>
    <dbReference type="NCBI Taxonomy" id="71139"/>
    <lineage>
        <taxon>Eukaryota</taxon>
        <taxon>Viridiplantae</taxon>
        <taxon>Streptophyta</taxon>
        <taxon>Embryophyta</taxon>
        <taxon>Tracheophyta</taxon>
        <taxon>Spermatophyta</taxon>
        <taxon>Magnoliopsida</taxon>
        <taxon>eudicotyledons</taxon>
        <taxon>Gunneridae</taxon>
        <taxon>Pentapetalae</taxon>
        <taxon>rosids</taxon>
        <taxon>malvids</taxon>
        <taxon>Myrtales</taxon>
        <taxon>Myrtaceae</taxon>
        <taxon>Myrtoideae</taxon>
        <taxon>Eucalypteae</taxon>
        <taxon>Eucalyptus</taxon>
    </lineage>
</organism>
<dbReference type="PANTHER" id="PTHR31232">
    <property type="match status" value="1"/>
</dbReference>
<evidence type="ECO:0000313" key="7">
    <source>
        <dbReference type="EMBL" id="KCW72256.1"/>
    </source>
</evidence>
<keyword evidence="3 6" id="KW-0713">Self-incompatibility</keyword>
<evidence type="ECO:0000256" key="3">
    <source>
        <dbReference type="ARBA" id="ARBA00022471"/>
    </source>
</evidence>
<dbReference type="EMBL" id="KK198757">
    <property type="protein sequence ID" value="KCW72256.1"/>
    <property type="molecule type" value="Genomic_DNA"/>
</dbReference>
<dbReference type="AlphaFoldDB" id="A0A059C211"/>
<name>A0A059C211_EUCGR</name>
<dbReference type="InterPro" id="IPR010264">
    <property type="entry name" value="Self-incomp_S1"/>
</dbReference>
<evidence type="ECO:0000256" key="4">
    <source>
        <dbReference type="ARBA" id="ARBA00022525"/>
    </source>
</evidence>